<dbReference type="Pfam" id="PF00097">
    <property type="entry name" value="zf-C3HC4"/>
    <property type="match status" value="1"/>
</dbReference>
<keyword evidence="7 11" id="KW-0833">Ubl conjugation pathway</keyword>
<dbReference type="InterPro" id="IPR018957">
    <property type="entry name" value="Znf_C3HC4_RING-type"/>
</dbReference>
<evidence type="ECO:0000259" key="12">
    <source>
        <dbReference type="PROSITE" id="PS50089"/>
    </source>
</evidence>
<dbReference type="InterPro" id="IPR045103">
    <property type="entry name" value="RNF5/RNF185-like"/>
</dbReference>
<proteinExistence type="predicted"/>
<comment type="domain">
    <text evidence="11">The RING-type zinc finger domain is responsible for E3 ligase activity.</text>
</comment>
<evidence type="ECO:0000313" key="13">
    <source>
        <dbReference type="Proteomes" id="UP000813463"/>
    </source>
</evidence>
<organism evidence="13 14">
    <name type="scientific">Spinacia oleracea</name>
    <name type="common">Spinach</name>
    <dbReference type="NCBI Taxonomy" id="3562"/>
    <lineage>
        <taxon>Eukaryota</taxon>
        <taxon>Viridiplantae</taxon>
        <taxon>Streptophyta</taxon>
        <taxon>Embryophyta</taxon>
        <taxon>Tracheophyta</taxon>
        <taxon>Spermatophyta</taxon>
        <taxon>Magnoliopsida</taxon>
        <taxon>eudicotyledons</taxon>
        <taxon>Gunneridae</taxon>
        <taxon>Pentapetalae</taxon>
        <taxon>Caryophyllales</taxon>
        <taxon>Chenopodiaceae</taxon>
        <taxon>Chenopodioideae</taxon>
        <taxon>Anserineae</taxon>
        <taxon>Spinacia</taxon>
    </lineage>
</organism>
<dbReference type="GeneID" id="110793271"/>
<evidence type="ECO:0000256" key="9">
    <source>
        <dbReference type="ARBA" id="ARBA00023136"/>
    </source>
</evidence>
<dbReference type="InterPro" id="IPR001841">
    <property type="entry name" value="Znf_RING"/>
</dbReference>
<comment type="pathway">
    <text evidence="3 11">Protein modification; protein ubiquitination.</text>
</comment>
<dbReference type="GO" id="GO:0044390">
    <property type="term" value="F:ubiquitin-like protein conjugating enzyme binding"/>
    <property type="evidence" value="ECO:0000318"/>
    <property type="project" value="GO_Central"/>
</dbReference>
<evidence type="ECO:0000256" key="7">
    <source>
        <dbReference type="ARBA" id="ARBA00022786"/>
    </source>
</evidence>
<dbReference type="OrthoDB" id="6270329at2759"/>
<dbReference type="AlphaFoldDB" id="A0A9R0K0E2"/>
<keyword evidence="9 11" id="KW-0472">Membrane</keyword>
<dbReference type="GO" id="GO:0005789">
    <property type="term" value="C:endoplasmic reticulum membrane"/>
    <property type="evidence" value="ECO:0007669"/>
    <property type="project" value="UniProtKB-SubCell"/>
</dbReference>
<accession>A0A9R0K0E2</accession>
<dbReference type="PANTHER" id="PTHR12313">
    <property type="entry name" value="E3 UBIQUITIN-PROTEIN LIGASE RNF5-RELATED"/>
    <property type="match status" value="1"/>
</dbReference>
<reference evidence="13" key="1">
    <citation type="journal article" date="2021" name="Nat. Commun.">
        <title>Genomic analyses provide insights into spinach domestication and the genetic basis of agronomic traits.</title>
        <authorList>
            <person name="Cai X."/>
            <person name="Sun X."/>
            <person name="Xu C."/>
            <person name="Sun H."/>
            <person name="Wang X."/>
            <person name="Ge C."/>
            <person name="Zhang Z."/>
            <person name="Wang Q."/>
            <person name="Fei Z."/>
            <person name="Jiao C."/>
            <person name="Wang Q."/>
        </authorList>
    </citation>
    <scope>NUCLEOTIDE SEQUENCE [LARGE SCALE GENOMIC DNA]</scope>
    <source>
        <strain evidence="13">cv. Varoflay</strain>
    </source>
</reference>
<dbReference type="KEGG" id="soe:110793271"/>
<sequence>MTLRTSHIDYGPTKIGIKETLSMAQYCQEAVAESDCSEDMNKWKSPITKSGGKDNNLPGGFDCNICLDIVQDPVVTFCGHLYCWPCIYKWMNSQRICFDNNSDQQPECPVCKAKVSEKTLIPLYGRGQPTDSNRGTKLDVVVPRRPNGPGCGVHAVVTATTSRSSSQHPGQQLDYRHQLHPYNSQSPAAFRLAGTTTYNPMIEMFGEMIDTQISGNPLYAYPNTYSVVTTSSARGRLHIIKVDRSMSRVFFFLCCCVILCLLLF</sequence>
<dbReference type="GO" id="GO:0008270">
    <property type="term" value="F:zinc ion binding"/>
    <property type="evidence" value="ECO:0007669"/>
    <property type="project" value="UniProtKB-KW"/>
</dbReference>
<comment type="subcellular location">
    <subcellularLocation>
        <location evidence="2">Endomembrane system</location>
    </subcellularLocation>
    <subcellularLocation>
        <location evidence="11">Endoplasmic reticulum membrane</location>
        <topology evidence="11">Single-pass type IV membrane protein</topology>
    </subcellularLocation>
</comment>
<evidence type="ECO:0000256" key="6">
    <source>
        <dbReference type="ARBA" id="ARBA00022771"/>
    </source>
</evidence>
<dbReference type="RefSeq" id="XP_021853824.1">
    <property type="nucleotide sequence ID" value="XM_021998132.2"/>
</dbReference>
<reference evidence="14" key="2">
    <citation type="submission" date="2025-08" db="UniProtKB">
        <authorList>
            <consortium name="RefSeq"/>
        </authorList>
    </citation>
    <scope>IDENTIFICATION</scope>
    <source>
        <tissue evidence="14">Leaf</tissue>
    </source>
</reference>
<dbReference type="SUPFAM" id="SSF57850">
    <property type="entry name" value="RING/U-box"/>
    <property type="match status" value="1"/>
</dbReference>
<feature type="domain" description="RING-type" evidence="12">
    <location>
        <begin position="63"/>
        <end position="112"/>
    </location>
</feature>
<keyword evidence="13" id="KW-1185">Reference proteome</keyword>
<feature type="transmembrane region" description="Helical" evidence="11">
    <location>
        <begin position="246"/>
        <end position="263"/>
    </location>
</feature>
<evidence type="ECO:0000256" key="3">
    <source>
        <dbReference type="ARBA" id="ARBA00004906"/>
    </source>
</evidence>
<protein>
    <recommendedName>
        <fullName evidence="11">E3 ubiquitin-protein ligase RMA</fullName>
        <ecNumber evidence="11">2.3.2.27</ecNumber>
    </recommendedName>
    <alternativeName>
        <fullName evidence="11">Protein RING membrane-anchor</fullName>
    </alternativeName>
    <alternativeName>
        <fullName evidence="11">RING-type E3 ubiquitin transferase RMA</fullName>
    </alternativeName>
</protein>
<keyword evidence="6 10" id="KW-0863">Zinc-finger</keyword>
<evidence type="ECO:0000256" key="10">
    <source>
        <dbReference type="PROSITE-ProRule" id="PRU00175"/>
    </source>
</evidence>
<dbReference type="GO" id="GO:0006511">
    <property type="term" value="P:ubiquitin-dependent protein catabolic process"/>
    <property type="evidence" value="ECO:0000318"/>
    <property type="project" value="GO_Central"/>
</dbReference>
<keyword evidence="4 11" id="KW-0808">Transferase</keyword>
<dbReference type="GO" id="GO:0061630">
    <property type="term" value="F:ubiquitin protein ligase activity"/>
    <property type="evidence" value="ECO:0000318"/>
    <property type="project" value="GO_Central"/>
</dbReference>
<evidence type="ECO:0000256" key="8">
    <source>
        <dbReference type="ARBA" id="ARBA00022833"/>
    </source>
</evidence>
<evidence type="ECO:0000256" key="5">
    <source>
        <dbReference type="ARBA" id="ARBA00022723"/>
    </source>
</evidence>
<keyword evidence="11" id="KW-1133">Transmembrane helix</keyword>
<keyword evidence="5 11" id="KW-0479">Metal-binding</keyword>
<dbReference type="InterPro" id="IPR017907">
    <property type="entry name" value="Znf_RING_CS"/>
</dbReference>
<keyword evidence="11" id="KW-0256">Endoplasmic reticulum</keyword>
<name>A0A9R0K0E2_SPIOL</name>
<evidence type="ECO:0000256" key="2">
    <source>
        <dbReference type="ARBA" id="ARBA00004308"/>
    </source>
</evidence>
<dbReference type="GO" id="GO:0036503">
    <property type="term" value="P:ERAD pathway"/>
    <property type="evidence" value="ECO:0000318"/>
    <property type="project" value="GO_Central"/>
</dbReference>
<dbReference type="PROSITE" id="PS50089">
    <property type="entry name" value="ZF_RING_2"/>
    <property type="match status" value="1"/>
</dbReference>
<evidence type="ECO:0000256" key="4">
    <source>
        <dbReference type="ARBA" id="ARBA00022679"/>
    </source>
</evidence>
<gene>
    <name evidence="14" type="primary">LOC110793271</name>
</gene>
<comment type="function">
    <text evidence="11">E3 ubiquitin-protein ligase.</text>
</comment>
<comment type="catalytic activity">
    <reaction evidence="1 11">
        <text>S-ubiquitinyl-[E2 ubiquitin-conjugating enzyme]-L-cysteine + [acceptor protein]-L-lysine = [E2 ubiquitin-conjugating enzyme]-L-cysteine + N(6)-ubiquitinyl-[acceptor protein]-L-lysine.</text>
        <dbReference type="EC" id="2.3.2.27"/>
    </reaction>
</comment>
<dbReference type="EC" id="2.3.2.27" evidence="11"/>
<evidence type="ECO:0000256" key="11">
    <source>
        <dbReference type="RuleBase" id="RU369090"/>
    </source>
</evidence>
<keyword evidence="11" id="KW-0812">Transmembrane</keyword>
<dbReference type="SMART" id="SM00184">
    <property type="entry name" value="RING"/>
    <property type="match status" value="1"/>
</dbReference>
<dbReference type="PROSITE" id="PS00518">
    <property type="entry name" value="ZF_RING_1"/>
    <property type="match status" value="1"/>
</dbReference>
<dbReference type="Gene3D" id="3.30.40.10">
    <property type="entry name" value="Zinc/RING finger domain, C3HC4 (zinc finger)"/>
    <property type="match status" value="1"/>
</dbReference>
<evidence type="ECO:0000256" key="1">
    <source>
        <dbReference type="ARBA" id="ARBA00000900"/>
    </source>
</evidence>
<dbReference type="InterPro" id="IPR013083">
    <property type="entry name" value="Znf_RING/FYVE/PHD"/>
</dbReference>
<dbReference type="Proteomes" id="UP000813463">
    <property type="component" value="Chromosome 2"/>
</dbReference>
<evidence type="ECO:0000313" key="14">
    <source>
        <dbReference type="RefSeq" id="XP_021853824.1"/>
    </source>
</evidence>
<keyword evidence="8 11" id="KW-0862">Zinc</keyword>